<evidence type="ECO:0000256" key="1">
    <source>
        <dbReference type="SAM" id="MobiDB-lite"/>
    </source>
</evidence>
<sequence>MIGVTKPAITDHHASHNGHKARVPENLTEPEREPVVTGVTTR</sequence>
<dbReference type="Proteomes" id="UP000023351">
    <property type="component" value="Unassembled WGS sequence"/>
</dbReference>
<evidence type="ECO:0000313" key="2">
    <source>
        <dbReference type="EMBL" id="EUA74123.1"/>
    </source>
</evidence>
<reference evidence="2 3" key="1">
    <citation type="submission" date="2013-12" db="EMBL/GenBank/DDBJ databases">
        <authorList>
            <person name="Zelazny A."/>
            <person name="Olivier K."/>
            <person name="Holland S."/>
            <person name="Lenaerts A."/>
            <person name="Ordway D."/>
            <person name="DeGroote M.A."/>
            <person name="Parker T."/>
            <person name="Sizemore C."/>
            <person name="Tallon L.J."/>
            <person name="Sadzewicz L.K."/>
            <person name="Sengamalay N."/>
            <person name="Fraser C.M."/>
            <person name="Hine E."/>
            <person name="Shefchek K.A."/>
            <person name="Das S.P."/>
            <person name="Tettelin H."/>
        </authorList>
    </citation>
    <scope>NUCLEOTIDE SEQUENCE [LARGE SCALE GENOMIC DNA]</scope>
    <source>
        <strain evidence="2 3">1513</strain>
    </source>
</reference>
<gene>
    <name evidence="2" type="ORF">I540_0215</name>
</gene>
<comment type="caution">
    <text evidence="2">The sequence shown here is derived from an EMBL/GenBank/DDBJ whole genome shotgun (WGS) entry which is preliminary data.</text>
</comment>
<feature type="region of interest" description="Disordered" evidence="1">
    <location>
        <begin position="1"/>
        <end position="42"/>
    </location>
</feature>
<dbReference type="EMBL" id="JAOJ01000001">
    <property type="protein sequence ID" value="EUA74123.1"/>
    <property type="molecule type" value="Genomic_DNA"/>
</dbReference>
<organism evidence="2 3">
    <name type="scientific">Mycobacteroides abscessus subsp. bolletii 1513</name>
    <dbReference type="NCBI Taxonomy" id="1299321"/>
    <lineage>
        <taxon>Bacteria</taxon>
        <taxon>Bacillati</taxon>
        <taxon>Actinomycetota</taxon>
        <taxon>Actinomycetes</taxon>
        <taxon>Mycobacteriales</taxon>
        <taxon>Mycobacteriaceae</taxon>
        <taxon>Mycobacteroides</taxon>
        <taxon>Mycobacteroides abscessus</taxon>
    </lineage>
</organism>
<name>X8E2F3_9MYCO</name>
<evidence type="ECO:0000313" key="3">
    <source>
        <dbReference type="Proteomes" id="UP000023351"/>
    </source>
</evidence>
<proteinExistence type="predicted"/>
<dbReference type="PATRIC" id="fig|1299321.3.peg.201"/>
<protein>
    <submittedName>
        <fullName evidence="2">Uncharacterized protein</fullName>
    </submittedName>
</protein>
<dbReference type="AlphaFoldDB" id="X8E2F3"/>
<accession>X8E2F3</accession>